<evidence type="ECO:0000256" key="1">
    <source>
        <dbReference type="ARBA" id="ARBA00004442"/>
    </source>
</evidence>
<feature type="chain" id="PRO_5046205213" evidence="6">
    <location>
        <begin position="23"/>
        <end position="534"/>
    </location>
</feature>
<evidence type="ECO:0000313" key="9">
    <source>
        <dbReference type="Proteomes" id="UP001597641"/>
    </source>
</evidence>
<dbReference type="EMBL" id="JBHUOX010000002">
    <property type="protein sequence ID" value="MFD2999382.1"/>
    <property type="molecule type" value="Genomic_DNA"/>
</dbReference>
<dbReference type="InterPro" id="IPR012944">
    <property type="entry name" value="SusD_RagB_dom"/>
</dbReference>
<dbReference type="Pfam" id="PF07980">
    <property type="entry name" value="SusD_RagB"/>
    <property type="match status" value="1"/>
</dbReference>
<feature type="signal peptide" evidence="6">
    <location>
        <begin position="1"/>
        <end position="22"/>
    </location>
</feature>
<dbReference type="Gene3D" id="1.25.40.390">
    <property type="match status" value="1"/>
</dbReference>
<evidence type="ECO:0000256" key="3">
    <source>
        <dbReference type="ARBA" id="ARBA00022729"/>
    </source>
</evidence>
<sequence>MKTKYFKNILLAGIVAFSVASCHDDLDQVPPNEITSATVYQDFANYKNVLAKLYSGYAVTGQQGPAGNPDITGGDEGFSSYLRQYWQLQELPTDEAVIGWGDAGLPDLHEMDWTPNNQFVTAMFSRIYYQVSLTNEFIRETTDDKLSSRGISGAQAETAREFRAEARFLRALSYWHAMDLFGGGVPFVTEEDMVGAFFPEPISREDLFNYVESELLAIEDELVAAGQNEYGRADQAAAWTLLTKLYLNAEVYTGNARYTDAVTYAKKVIDAGFMLEDEYQHLFLADNNTASGIIFPIVFDGLRTQTYGGMTYLTHAPFGPSMNNLRSRFGIEGGWAGLRTTEALVEKFPDVTGTIDERAIFHTEGHDLVIDDISPFTEGFAITKYRNITSAGQLGSHSTGAFPDTDYPMFRLADVYLMYAEAVLRGGSGGDLATAVQLVNQLRERAYDGPDGNITQSQLTLPFILDERARELYWEAHRRTDLIRYGLFTGGEYLWPWKGGVMEGRAVQDFRVLYPIPSVDVIANPNLVQNPNYR</sequence>
<organism evidence="8 9">
    <name type="scientific">Pontibacter toksunensis</name>
    <dbReference type="NCBI Taxonomy" id="1332631"/>
    <lineage>
        <taxon>Bacteria</taxon>
        <taxon>Pseudomonadati</taxon>
        <taxon>Bacteroidota</taxon>
        <taxon>Cytophagia</taxon>
        <taxon>Cytophagales</taxon>
        <taxon>Hymenobacteraceae</taxon>
        <taxon>Pontibacter</taxon>
    </lineage>
</organism>
<keyword evidence="4" id="KW-0472">Membrane</keyword>
<keyword evidence="5" id="KW-0998">Cell outer membrane</keyword>
<dbReference type="Proteomes" id="UP001597641">
    <property type="component" value="Unassembled WGS sequence"/>
</dbReference>
<comment type="similarity">
    <text evidence="2">Belongs to the SusD family.</text>
</comment>
<dbReference type="SUPFAM" id="SSF48452">
    <property type="entry name" value="TPR-like"/>
    <property type="match status" value="1"/>
</dbReference>
<evidence type="ECO:0000313" key="8">
    <source>
        <dbReference type="EMBL" id="MFD2999382.1"/>
    </source>
</evidence>
<dbReference type="CDD" id="cd08977">
    <property type="entry name" value="SusD"/>
    <property type="match status" value="1"/>
</dbReference>
<protein>
    <submittedName>
        <fullName evidence="8">RagB/SusD family nutrient uptake outer membrane protein</fullName>
    </submittedName>
</protein>
<dbReference type="Gene3D" id="1.10.3780.10">
    <property type="entry name" value="SusD-like"/>
    <property type="match status" value="1"/>
</dbReference>
<feature type="domain" description="RagB/SusD" evidence="7">
    <location>
        <begin position="377"/>
        <end position="533"/>
    </location>
</feature>
<dbReference type="Gene3D" id="1.25.40.10">
    <property type="entry name" value="Tetratricopeptide repeat domain"/>
    <property type="match status" value="1"/>
</dbReference>
<name>A0ABW6BR10_9BACT</name>
<dbReference type="RefSeq" id="WP_377480888.1">
    <property type="nucleotide sequence ID" value="NZ_JBHUOX010000002.1"/>
</dbReference>
<reference evidence="9" key="1">
    <citation type="journal article" date="2019" name="Int. J. Syst. Evol. Microbiol.">
        <title>The Global Catalogue of Microorganisms (GCM) 10K type strain sequencing project: providing services to taxonomists for standard genome sequencing and annotation.</title>
        <authorList>
            <consortium name="The Broad Institute Genomics Platform"/>
            <consortium name="The Broad Institute Genome Sequencing Center for Infectious Disease"/>
            <person name="Wu L."/>
            <person name="Ma J."/>
        </authorList>
    </citation>
    <scope>NUCLEOTIDE SEQUENCE [LARGE SCALE GENOMIC DNA]</scope>
    <source>
        <strain evidence="9">KCTC 23984</strain>
    </source>
</reference>
<keyword evidence="9" id="KW-1185">Reference proteome</keyword>
<comment type="caution">
    <text evidence="8">The sequence shown here is derived from an EMBL/GenBank/DDBJ whole genome shotgun (WGS) entry which is preliminary data.</text>
</comment>
<evidence type="ECO:0000256" key="2">
    <source>
        <dbReference type="ARBA" id="ARBA00006275"/>
    </source>
</evidence>
<dbReference type="InterPro" id="IPR011990">
    <property type="entry name" value="TPR-like_helical_dom_sf"/>
</dbReference>
<evidence type="ECO:0000256" key="4">
    <source>
        <dbReference type="ARBA" id="ARBA00023136"/>
    </source>
</evidence>
<evidence type="ECO:0000256" key="5">
    <source>
        <dbReference type="ARBA" id="ARBA00023237"/>
    </source>
</evidence>
<proteinExistence type="inferred from homology"/>
<dbReference type="PROSITE" id="PS51257">
    <property type="entry name" value="PROKAR_LIPOPROTEIN"/>
    <property type="match status" value="1"/>
</dbReference>
<gene>
    <name evidence="8" type="ORF">ACFS7Z_03335</name>
</gene>
<evidence type="ECO:0000259" key="7">
    <source>
        <dbReference type="Pfam" id="PF07980"/>
    </source>
</evidence>
<keyword evidence="3 6" id="KW-0732">Signal</keyword>
<comment type="subcellular location">
    <subcellularLocation>
        <location evidence="1">Cell outer membrane</location>
    </subcellularLocation>
</comment>
<evidence type="ECO:0000256" key="6">
    <source>
        <dbReference type="SAM" id="SignalP"/>
    </source>
</evidence>
<accession>A0ABW6BR10</accession>